<comment type="caution">
    <text evidence="2">The sequence shown here is derived from an EMBL/GenBank/DDBJ whole genome shotgun (WGS) entry which is preliminary data.</text>
</comment>
<feature type="transmembrane region" description="Helical" evidence="1">
    <location>
        <begin position="16"/>
        <end position="34"/>
    </location>
</feature>
<evidence type="ECO:0000256" key="1">
    <source>
        <dbReference type="SAM" id="Phobius"/>
    </source>
</evidence>
<accession>A0A1E8FHN7</accession>
<dbReference type="Proteomes" id="UP000176037">
    <property type="component" value="Unassembled WGS sequence"/>
</dbReference>
<dbReference type="OrthoDB" id="6331082at2"/>
<dbReference type="RefSeq" id="WP_070175194.1">
    <property type="nucleotide sequence ID" value="NZ_BMJR01000006.1"/>
</dbReference>
<keyword evidence="1" id="KW-0812">Transmembrane</keyword>
<gene>
    <name evidence="2" type="ORF">BFC17_11830</name>
</gene>
<evidence type="ECO:0000313" key="2">
    <source>
        <dbReference type="EMBL" id="OFI35450.1"/>
    </source>
</evidence>
<feature type="transmembrane region" description="Helical" evidence="1">
    <location>
        <begin position="124"/>
        <end position="152"/>
    </location>
</feature>
<evidence type="ECO:0000313" key="3">
    <source>
        <dbReference type="Proteomes" id="UP000176037"/>
    </source>
</evidence>
<sequence length="169" mass="17839">MHAQQPVSGYIKRETCIGLVINALFSLLFVWLIFGGQADVSLTGEQGLIIDSIPQGLAIGLLGSFFPSMLTRKRLAAGAIHPPANVRTPSALPQLPFLRALIFALISALVSLGLFTLLSVVSGLAAISFIQALVIKVFWGALLGGAVSNIALRFALRDYASKPQQAALA</sequence>
<feature type="transmembrane region" description="Helical" evidence="1">
    <location>
        <begin position="97"/>
        <end position="118"/>
    </location>
</feature>
<keyword evidence="3" id="KW-1185">Reference proteome</keyword>
<keyword evidence="1" id="KW-1133">Transmembrane helix</keyword>
<keyword evidence="1" id="KW-0472">Membrane</keyword>
<dbReference type="AlphaFoldDB" id="A0A1E8FHN7"/>
<dbReference type="EMBL" id="MJIC01000009">
    <property type="protein sequence ID" value="OFI35450.1"/>
    <property type="molecule type" value="Genomic_DNA"/>
</dbReference>
<proteinExistence type="predicted"/>
<reference evidence="2 3" key="1">
    <citation type="submission" date="2016-09" db="EMBL/GenBank/DDBJ databases">
        <title>Alteromonas lipolytica, a new species isolated from sea water.</title>
        <authorList>
            <person name="Wu Y.-H."/>
            <person name="Cheng H."/>
            <person name="Xu X.-W."/>
        </authorList>
    </citation>
    <scope>NUCLEOTIDE SEQUENCE [LARGE SCALE GENOMIC DNA]</scope>
    <source>
        <strain evidence="2 3">JW12</strain>
    </source>
</reference>
<name>A0A1E8FHN7_9ALTE</name>
<feature type="transmembrane region" description="Helical" evidence="1">
    <location>
        <begin position="46"/>
        <end position="66"/>
    </location>
</feature>
<protein>
    <submittedName>
        <fullName evidence="2">Uncharacterized protein</fullName>
    </submittedName>
</protein>
<organism evidence="2 3">
    <name type="scientific">Alteromonas lipolytica</name>
    <dbReference type="NCBI Taxonomy" id="1856405"/>
    <lineage>
        <taxon>Bacteria</taxon>
        <taxon>Pseudomonadati</taxon>
        <taxon>Pseudomonadota</taxon>
        <taxon>Gammaproteobacteria</taxon>
        <taxon>Alteromonadales</taxon>
        <taxon>Alteromonadaceae</taxon>
        <taxon>Alteromonas/Salinimonas group</taxon>
        <taxon>Alteromonas</taxon>
    </lineage>
</organism>